<sequence>MSGKRLKAFNIKRWIDENREHFKPPVGNKLLFCNEFKVMIVAGPNSRSDYHVEEGEEWFYQFDGGMTLKVVDDGEFYDIRIEQGDTFCLPPRIPHSPQRDAGSIGIVVERERREGELDAMRWYCEQCKSILHEESFSCKDLVKDLPPIMERYWGSEDLRTCKQCGWKEEPK</sequence>
<evidence type="ECO:0000256" key="4">
    <source>
        <dbReference type="ARBA" id="ARBA00022723"/>
    </source>
</evidence>
<dbReference type="GO" id="GO:0005737">
    <property type="term" value="C:cytoplasm"/>
    <property type="evidence" value="ECO:0007669"/>
    <property type="project" value="UniProtKB-SubCell"/>
</dbReference>
<evidence type="ECO:0000256" key="3">
    <source>
        <dbReference type="ARBA" id="ARBA00022642"/>
    </source>
</evidence>
<dbReference type="InterPro" id="IPR010329">
    <property type="entry name" value="3hydroanth_dOase"/>
</dbReference>
<dbReference type="GO" id="GO:0034354">
    <property type="term" value="P:'de novo' NAD+ biosynthetic process from L-tryptophan"/>
    <property type="evidence" value="ECO:0007669"/>
    <property type="project" value="UniProtKB-UniRule"/>
</dbReference>
<dbReference type="PANTHER" id="PTHR15497:SF1">
    <property type="entry name" value="3-HYDROXYANTHRANILATE 3,4-DIOXYGENASE"/>
    <property type="match status" value="1"/>
</dbReference>
<dbReference type="Pfam" id="PF06052">
    <property type="entry name" value="3-HAO"/>
    <property type="match status" value="1"/>
</dbReference>
<dbReference type="HAMAP" id="MF_00825">
    <property type="entry name" value="3_HAO"/>
    <property type="match status" value="1"/>
</dbReference>
<comment type="function">
    <text evidence="2 8">Catalyzes the oxidative ring opening of 3-hydroxyanthranilate to 2-amino-3-carboxymuconate semialdehyde, which spontaneously cyclizes to quinolinate.</text>
</comment>
<evidence type="ECO:0000256" key="7">
    <source>
        <dbReference type="ARBA" id="ARBA00023004"/>
    </source>
</evidence>
<evidence type="ECO:0000313" key="10">
    <source>
        <dbReference type="Proteomes" id="UP001157974"/>
    </source>
</evidence>
<evidence type="ECO:0000256" key="8">
    <source>
        <dbReference type="HAMAP-Rule" id="MF_03019"/>
    </source>
</evidence>
<evidence type="ECO:0000256" key="6">
    <source>
        <dbReference type="ARBA" id="ARBA00023002"/>
    </source>
</evidence>
<comment type="similarity">
    <text evidence="8">Belongs to the 3-HAO family.</text>
</comment>
<dbReference type="InterPro" id="IPR011051">
    <property type="entry name" value="RmlC_Cupin_sf"/>
</dbReference>
<dbReference type="GO" id="GO:0019805">
    <property type="term" value="P:quinolinate biosynthetic process"/>
    <property type="evidence" value="ECO:0007669"/>
    <property type="project" value="UniProtKB-UniRule"/>
</dbReference>
<keyword evidence="8" id="KW-0963">Cytoplasm</keyword>
<dbReference type="Gene3D" id="2.60.120.10">
    <property type="entry name" value="Jelly Rolls"/>
    <property type="match status" value="1"/>
</dbReference>
<name>A0AAV8V183_9RHOD</name>
<comment type="subcellular location">
    <subcellularLocation>
        <location evidence="8">Cytoplasm</location>
    </subcellularLocation>
</comment>
<comment type="cofactor">
    <cofactor evidence="1">
        <name>Fe(2+)</name>
        <dbReference type="ChEBI" id="CHEBI:29033"/>
    </cofactor>
</comment>
<keyword evidence="10" id="KW-1185">Reference proteome</keyword>
<evidence type="ECO:0000256" key="2">
    <source>
        <dbReference type="ARBA" id="ARBA00002752"/>
    </source>
</evidence>
<proteinExistence type="inferred from homology"/>
<dbReference type="NCBIfam" id="TIGR03037">
    <property type="entry name" value="anthran_nbaC"/>
    <property type="match status" value="1"/>
</dbReference>
<dbReference type="CDD" id="cd06123">
    <property type="entry name" value="cupin_HAO"/>
    <property type="match status" value="1"/>
</dbReference>
<comment type="pathway">
    <text evidence="8">Cofactor biosynthesis; NAD(+) biosynthesis; quinolinate from L-kynurenine: step 3/3.</text>
</comment>
<keyword evidence="7" id="KW-0408">Iron</keyword>
<dbReference type="EMBL" id="JAMWBK010000002">
    <property type="protein sequence ID" value="KAJ8907352.1"/>
    <property type="molecule type" value="Genomic_DNA"/>
</dbReference>
<dbReference type="PANTHER" id="PTHR15497">
    <property type="entry name" value="3-HYDROXYANTHRANILATE 3,4-DIOXYGENASE"/>
    <property type="match status" value="1"/>
</dbReference>
<reference evidence="9 10" key="1">
    <citation type="journal article" date="2023" name="Nat. Commun.">
        <title>Origin of minicircular mitochondrial genomes in red algae.</title>
        <authorList>
            <person name="Lee Y."/>
            <person name="Cho C.H."/>
            <person name="Lee Y.M."/>
            <person name="Park S.I."/>
            <person name="Yang J.H."/>
            <person name="West J.A."/>
            <person name="Bhattacharya D."/>
            <person name="Yoon H.S."/>
        </authorList>
    </citation>
    <scope>NUCLEOTIDE SEQUENCE [LARGE SCALE GENOMIC DNA]</scope>
    <source>
        <strain evidence="9 10">CCMP1338</strain>
        <tissue evidence="9">Whole cell</tissue>
    </source>
</reference>
<dbReference type="GO" id="GO:0006569">
    <property type="term" value="P:L-tryptophan catabolic process"/>
    <property type="evidence" value="ECO:0007669"/>
    <property type="project" value="UniProtKB-UniRule"/>
</dbReference>
<comment type="caution">
    <text evidence="9">The sequence shown here is derived from an EMBL/GenBank/DDBJ whole genome shotgun (WGS) entry which is preliminary data.</text>
</comment>
<dbReference type="AlphaFoldDB" id="A0AAV8V183"/>
<accession>A0AAV8V183</accession>
<dbReference type="Proteomes" id="UP001157974">
    <property type="component" value="Unassembled WGS sequence"/>
</dbReference>
<dbReference type="SUPFAM" id="SSF51182">
    <property type="entry name" value="RmlC-like cupins"/>
    <property type="match status" value="1"/>
</dbReference>
<keyword evidence="5 8" id="KW-0223">Dioxygenase</keyword>
<dbReference type="GO" id="GO:0000334">
    <property type="term" value="F:3-hydroxyanthranilate 3,4-dioxygenase activity"/>
    <property type="evidence" value="ECO:0007669"/>
    <property type="project" value="UniProtKB-UniRule"/>
</dbReference>
<dbReference type="InterPro" id="IPR014710">
    <property type="entry name" value="RmlC-like_jellyroll"/>
</dbReference>
<dbReference type="NCBIfam" id="NF009763">
    <property type="entry name" value="PRK13264.1"/>
    <property type="match status" value="1"/>
</dbReference>
<keyword evidence="3 8" id="KW-0662">Pyridine nucleotide biosynthesis</keyword>
<evidence type="ECO:0000256" key="5">
    <source>
        <dbReference type="ARBA" id="ARBA00022964"/>
    </source>
</evidence>
<comment type="catalytic activity">
    <reaction evidence="8">
        <text>3-hydroxyanthranilate + O2 = (2Z,4Z)-2-amino-3-carboxymuconate 6-semialdehyde</text>
        <dbReference type="Rhea" id="RHEA:17953"/>
        <dbReference type="ChEBI" id="CHEBI:15379"/>
        <dbReference type="ChEBI" id="CHEBI:36559"/>
        <dbReference type="ChEBI" id="CHEBI:77612"/>
        <dbReference type="EC" id="1.13.11.6"/>
    </reaction>
</comment>
<keyword evidence="6 8" id="KW-0560">Oxidoreductase</keyword>
<dbReference type="GO" id="GO:0008198">
    <property type="term" value="F:ferrous iron binding"/>
    <property type="evidence" value="ECO:0007669"/>
    <property type="project" value="UniProtKB-UniRule"/>
</dbReference>
<dbReference type="GO" id="GO:0043420">
    <property type="term" value="P:anthranilate metabolic process"/>
    <property type="evidence" value="ECO:0007669"/>
    <property type="project" value="UniProtKB-UniRule"/>
</dbReference>
<gene>
    <name evidence="9" type="ORF">NDN08_007466</name>
</gene>
<protein>
    <recommendedName>
        <fullName evidence="8">3-hydroxyanthranilate 3,4-dioxygenase</fullName>
        <ecNumber evidence="8">1.13.11.6</ecNumber>
    </recommendedName>
    <alternativeName>
        <fullName evidence="8">3-hydroxyanthranilate oxygenase</fullName>
        <shortName evidence="8">3-HAO</shortName>
    </alternativeName>
    <alternativeName>
        <fullName evidence="8">3-hydroxyanthranilic acid dioxygenase</fullName>
        <shortName evidence="8">HAD</shortName>
    </alternativeName>
</protein>
<evidence type="ECO:0000313" key="9">
    <source>
        <dbReference type="EMBL" id="KAJ8907352.1"/>
    </source>
</evidence>
<organism evidence="9 10">
    <name type="scientific">Rhodosorus marinus</name>
    <dbReference type="NCBI Taxonomy" id="101924"/>
    <lineage>
        <taxon>Eukaryota</taxon>
        <taxon>Rhodophyta</taxon>
        <taxon>Stylonematophyceae</taxon>
        <taxon>Stylonematales</taxon>
        <taxon>Stylonemataceae</taxon>
        <taxon>Rhodosorus</taxon>
    </lineage>
</organism>
<dbReference type="EC" id="1.13.11.6" evidence="8"/>
<evidence type="ECO:0000256" key="1">
    <source>
        <dbReference type="ARBA" id="ARBA00001954"/>
    </source>
</evidence>
<keyword evidence="4" id="KW-0479">Metal-binding</keyword>